<dbReference type="EMBL" id="AMQM01000860">
    <property type="status" value="NOT_ANNOTATED_CDS"/>
    <property type="molecule type" value="Genomic_DNA"/>
</dbReference>
<dbReference type="RefSeq" id="XP_009019753.1">
    <property type="nucleotide sequence ID" value="XM_009021505.1"/>
</dbReference>
<reference evidence="5" key="1">
    <citation type="submission" date="2012-12" db="EMBL/GenBank/DDBJ databases">
        <authorList>
            <person name="Hellsten U."/>
            <person name="Grimwood J."/>
            <person name="Chapman J.A."/>
            <person name="Shapiro H."/>
            <person name="Aerts A."/>
            <person name="Otillar R.P."/>
            <person name="Terry A.Y."/>
            <person name="Boore J.L."/>
            <person name="Simakov O."/>
            <person name="Marletaz F."/>
            <person name="Cho S.-J."/>
            <person name="Edsinger-Gonzales E."/>
            <person name="Havlak P."/>
            <person name="Kuo D.-H."/>
            <person name="Larsson T."/>
            <person name="Lv J."/>
            <person name="Arendt D."/>
            <person name="Savage R."/>
            <person name="Osoegawa K."/>
            <person name="de Jong P."/>
            <person name="Lindberg D.R."/>
            <person name="Seaver E.C."/>
            <person name="Weisblat D.A."/>
            <person name="Putnam N.H."/>
            <person name="Grigoriev I.V."/>
            <person name="Rokhsar D.S."/>
        </authorList>
    </citation>
    <scope>NUCLEOTIDE SEQUENCE</scope>
</reference>
<dbReference type="InterPro" id="IPR001895">
    <property type="entry name" value="RASGEF_cat_dom"/>
</dbReference>
<dbReference type="AlphaFoldDB" id="T1FQ83"/>
<evidence type="ECO:0000256" key="1">
    <source>
        <dbReference type="PROSITE-ProRule" id="PRU00168"/>
    </source>
</evidence>
<dbReference type="SUPFAM" id="SSF48366">
    <property type="entry name" value="Ras GEF"/>
    <property type="match status" value="1"/>
</dbReference>
<organism evidence="4 5">
    <name type="scientific">Helobdella robusta</name>
    <name type="common">Californian leech</name>
    <dbReference type="NCBI Taxonomy" id="6412"/>
    <lineage>
        <taxon>Eukaryota</taxon>
        <taxon>Metazoa</taxon>
        <taxon>Spiralia</taxon>
        <taxon>Lophotrochozoa</taxon>
        <taxon>Annelida</taxon>
        <taxon>Clitellata</taxon>
        <taxon>Hirudinea</taxon>
        <taxon>Rhynchobdellida</taxon>
        <taxon>Glossiphoniidae</taxon>
        <taxon>Helobdella</taxon>
    </lineage>
</organism>
<dbReference type="EnsemblMetazoa" id="HelroT188670">
    <property type="protein sequence ID" value="HelroP188670"/>
    <property type="gene ID" value="HelroG188670"/>
</dbReference>
<protein>
    <recommendedName>
        <fullName evidence="2">Ras-GEF domain-containing protein</fullName>
    </recommendedName>
</protein>
<dbReference type="KEGG" id="hro:HELRODRAFT_188670"/>
<proteinExistence type="predicted"/>
<dbReference type="InParanoid" id="T1FQ83"/>
<dbReference type="PROSITE" id="PS50009">
    <property type="entry name" value="RASGEF_CAT"/>
    <property type="match status" value="1"/>
</dbReference>
<reference evidence="3 5" key="2">
    <citation type="journal article" date="2013" name="Nature">
        <title>Insights into bilaterian evolution from three spiralian genomes.</title>
        <authorList>
            <person name="Simakov O."/>
            <person name="Marletaz F."/>
            <person name="Cho S.J."/>
            <person name="Edsinger-Gonzales E."/>
            <person name="Havlak P."/>
            <person name="Hellsten U."/>
            <person name="Kuo D.H."/>
            <person name="Larsson T."/>
            <person name="Lv J."/>
            <person name="Arendt D."/>
            <person name="Savage R."/>
            <person name="Osoegawa K."/>
            <person name="de Jong P."/>
            <person name="Grimwood J."/>
            <person name="Chapman J.A."/>
            <person name="Shapiro H."/>
            <person name="Aerts A."/>
            <person name="Otillar R.P."/>
            <person name="Terry A.Y."/>
            <person name="Boore J.L."/>
            <person name="Grigoriev I.V."/>
            <person name="Lindberg D.R."/>
            <person name="Seaver E.C."/>
            <person name="Weisblat D.A."/>
            <person name="Putnam N.H."/>
            <person name="Rokhsar D.S."/>
        </authorList>
    </citation>
    <scope>NUCLEOTIDE SEQUENCE</scope>
</reference>
<dbReference type="OrthoDB" id="269822at2759"/>
<keyword evidence="1" id="KW-0344">Guanine-nucleotide releasing factor</keyword>
<evidence type="ECO:0000313" key="3">
    <source>
        <dbReference type="EMBL" id="ESO02345.1"/>
    </source>
</evidence>
<dbReference type="InterPro" id="IPR023578">
    <property type="entry name" value="Ras_GEF_dom_sf"/>
</dbReference>
<sequence length="426" mass="49033">MVGSVLLEKRNLNQRSHTRTKMSSRNNQRLFPLRIQSFQSCSTADGAYNIKGKSVLNFIYKKVYMKCRQRLKSWKKSLMDEMENGREHLKMDCLASSSSPLKPINAYILKTLEENHKVVHRLRDTVHMIQERRRSSPTTRLYFADVTNYDDLNGQVSNLDDLTNWTDHLVQYIQLKQYPSIGQLKDQSNSLMHYLMNISKIVDFPEEMALQLLKHDLQFTCNISSVDYLKIFSSECFVLDSLPSDNCHFLPKCLSSYGDNGGDEGDDDNDGVRTLIMMLQSYVNVKMWVVDALLCQKSFEHRKFMLVFILRACQLSFEIGSLNSAVALIAGLRSKALQPFWLSLGDRSLSRLEPFVTFLYHINLNACFHLICSSSHMIPFVGGVLWDVWQRLFAGVGDYSIDRYLTVFVLKSGKLKFVADYKVVNS</sequence>
<evidence type="ECO:0000259" key="2">
    <source>
        <dbReference type="PROSITE" id="PS50009"/>
    </source>
</evidence>
<dbReference type="EMBL" id="KB096742">
    <property type="protein sequence ID" value="ESO02345.1"/>
    <property type="molecule type" value="Genomic_DNA"/>
</dbReference>
<dbReference type="GO" id="GO:0005085">
    <property type="term" value="F:guanyl-nucleotide exchange factor activity"/>
    <property type="evidence" value="ECO:0007669"/>
    <property type="project" value="UniProtKB-KW"/>
</dbReference>
<dbReference type="InterPro" id="IPR036964">
    <property type="entry name" value="RASGEF_cat_dom_sf"/>
</dbReference>
<accession>T1FQ83</accession>
<dbReference type="Proteomes" id="UP000015101">
    <property type="component" value="Unassembled WGS sequence"/>
</dbReference>
<dbReference type="GO" id="GO:0007264">
    <property type="term" value="P:small GTPase-mediated signal transduction"/>
    <property type="evidence" value="ECO:0007669"/>
    <property type="project" value="InterPro"/>
</dbReference>
<dbReference type="CTD" id="20210980"/>
<dbReference type="STRING" id="6412.T1FQ83"/>
<dbReference type="Pfam" id="PF00617">
    <property type="entry name" value="RasGEF"/>
    <property type="match status" value="1"/>
</dbReference>
<dbReference type="HOGENOM" id="CLU_644934_0_0_1"/>
<feature type="domain" description="Ras-GEF" evidence="2">
    <location>
        <begin position="204"/>
        <end position="426"/>
    </location>
</feature>
<reference evidence="4" key="3">
    <citation type="submission" date="2015-06" db="UniProtKB">
        <authorList>
            <consortium name="EnsemblMetazoa"/>
        </authorList>
    </citation>
    <scope>IDENTIFICATION</scope>
</reference>
<evidence type="ECO:0000313" key="5">
    <source>
        <dbReference type="Proteomes" id="UP000015101"/>
    </source>
</evidence>
<keyword evidence="5" id="KW-1185">Reference proteome</keyword>
<gene>
    <name evidence="4" type="primary">20210980</name>
    <name evidence="3" type="ORF">HELRODRAFT_188670</name>
</gene>
<evidence type="ECO:0000313" key="4">
    <source>
        <dbReference type="EnsemblMetazoa" id="HelroP188670"/>
    </source>
</evidence>
<dbReference type="GeneID" id="20210980"/>
<name>T1FQ83_HELRO</name>
<dbReference type="Gene3D" id="1.10.840.10">
    <property type="entry name" value="Ras guanine-nucleotide exchange factors catalytic domain"/>
    <property type="match status" value="1"/>
</dbReference>